<keyword evidence="2" id="KW-1185">Reference proteome</keyword>
<comment type="caution">
    <text evidence="1">The sequence shown here is derived from an EMBL/GenBank/DDBJ whole genome shotgun (WGS) entry which is preliminary data.</text>
</comment>
<evidence type="ECO:0000313" key="2">
    <source>
        <dbReference type="Proteomes" id="UP000754495"/>
    </source>
</evidence>
<name>A0ABX0SSI1_9PSEU</name>
<dbReference type="EMBL" id="JAANOU010000001">
    <property type="protein sequence ID" value="NIH78445.1"/>
    <property type="molecule type" value="Genomic_DNA"/>
</dbReference>
<evidence type="ECO:0000313" key="1">
    <source>
        <dbReference type="EMBL" id="NIH78445.1"/>
    </source>
</evidence>
<dbReference type="Proteomes" id="UP000754495">
    <property type="component" value="Unassembled WGS sequence"/>
</dbReference>
<organism evidence="1 2">
    <name type="scientific">Amycolatopsis viridis</name>
    <dbReference type="NCBI Taxonomy" id="185678"/>
    <lineage>
        <taxon>Bacteria</taxon>
        <taxon>Bacillati</taxon>
        <taxon>Actinomycetota</taxon>
        <taxon>Actinomycetes</taxon>
        <taxon>Pseudonocardiales</taxon>
        <taxon>Pseudonocardiaceae</taxon>
        <taxon>Amycolatopsis</taxon>
    </lineage>
</organism>
<dbReference type="RefSeq" id="WP_167111034.1">
    <property type="nucleotide sequence ID" value="NZ_JAANOU010000001.1"/>
</dbReference>
<proteinExistence type="predicted"/>
<reference evidence="1 2" key="1">
    <citation type="submission" date="2020-03" db="EMBL/GenBank/DDBJ databases">
        <title>Sequencing the genomes of 1000 actinobacteria strains.</title>
        <authorList>
            <person name="Klenk H.-P."/>
        </authorList>
    </citation>
    <scope>NUCLEOTIDE SEQUENCE [LARGE SCALE GENOMIC DNA]</scope>
    <source>
        <strain evidence="1 2">DSM 45668</strain>
    </source>
</reference>
<accession>A0ABX0SSI1</accession>
<sequence length="1104" mass="117831">MSASAAEASSDLGVDAAAIPVNRRPLSASSDCVLTRDLVERRDYVMTTSGAAVIGAYQNADGTLSASVIENGFVRTLHRDQDTGHWTFGPAAEGGRRTEVVVARTPDGRLWTITVDDQRITFFRANGDGFAKVHEEKIKLVGLKVVYLPGPGPREPSIFAAGKDGNLQRYRYAGGDSWKRDGYDVDGALAKWWIWTVIAFRPGQFEVAWCNDTELVRVELHGGKTGSTHKTKFGAHQKMIVRGSYVDAGETAGYLCIDDETNTVHQFRDGKWTALGVSGPRLTAIGDNAGMTKVYINGNDVDGLRLLRQTGWTDNGPAWATEGGVPVAVPIGSASESDLYYDPLHQSVPRFFTVEFGDHHLVLRQQDPDTGTWSGERVRVADTAVAEVRYWRIRVVLRDVRGTPAGQYPVRLRTTTSTEVVVNGKVVRLGPGRDEVLETRTNRLGAVTVSVRADSFTPPAILVAADGLPDGAQIHPAQHVHDYLAGIAPLPDRGMFTADTLRTARVGGHKLIPTASSWSDRKAQEVFDHLRDLLALGNPTLPRPKGSWVLELSPTGEISVNDVDDEAPSLEGFGGDVARFFTDVVAGVLSGVTAVTRLALDASTSTVSLTVSIAGKAIRIGQVIVRTAGEAVDLFLSAMRALGAVTERVLEWLVHRIPFAQIWETKLEVEDKLDALPAEMTRRLTEIKATARQQLTAFARDHLDPVLTQLVTRVGANPVSAVKGSSHDPVPPVVAGGSGANLTSLFHVVDQLVSAPSNWLIDLVTNHAEPLGGSLQSAITAAARQFGPAAESTMSHVTEHLAAFEAAATAFATSLRGAIDENNGHLQTVALSVVLGGVKQFALALVDVAKALVDALLDLLVKLSSFMQSVFDLPVGIKTLDEAAHYIARHANTATGPLTVKGMFGLLVAFPNAALTPLPTEPGSPGERKALDLSLGIVSTVLEAASDLLPIAMVDPITKKVATGMSLLLLCATSFGVACEVVDDEPGPDRAKWMIDLISLGVDLGIMIVTAVKHKDRALVAKLEGTYGVWLDSVAGLASLTAGLWSCASKKASCLEWANTTTGAFPTATAFLRSPELWEEMLPVKVLTSYAAGVATVVTRALMP</sequence>
<gene>
    <name evidence="1" type="ORF">FHX46_000975</name>
</gene>
<protein>
    <submittedName>
        <fullName evidence="1">Uncharacterized protein</fullName>
    </submittedName>
</protein>